<dbReference type="STRING" id="2340.JV46_07500"/>
<evidence type="ECO:0000259" key="2">
    <source>
        <dbReference type="Pfam" id="PF17131"/>
    </source>
</evidence>
<dbReference type="EMBL" id="JRAA01000002">
    <property type="protein sequence ID" value="KHF25458.1"/>
    <property type="molecule type" value="Genomic_DNA"/>
</dbReference>
<dbReference type="Pfam" id="PF17131">
    <property type="entry name" value="LolA_like"/>
    <property type="match status" value="1"/>
</dbReference>
<evidence type="ECO:0000256" key="1">
    <source>
        <dbReference type="SAM" id="SignalP"/>
    </source>
</evidence>
<dbReference type="AlphaFoldDB" id="A0A0B0H5I0"/>
<evidence type="ECO:0000313" key="5">
    <source>
        <dbReference type="Proteomes" id="UP000030856"/>
    </source>
</evidence>
<name>A0A0B0H5I0_SOVGS</name>
<dbReference type="Proteomes" id="UP000030856">
    <property type="component" value="Unassembled WGS sequence"/>
</dbReference>
<dbReference type="CDD" id="cd16329">
    <property type="entry name" value="LolA_like"/>
    <property type="match status" value="1"/>
</dbReference>
<dbReference type="Gene3D" id="2.50.20.10">
    <property type="entry name" value="Lipoprotein localisation LolA/LolB/LppX"/>
    <property type="match status" value="1"/>
</dbReference>
<feature type="chain" id="PRO_5010611171" evidence="1">
    <location>
        <begin position="20"/>
        <end position="259"/>
    </location>
</feature>
<evidence type="ECO:0000313" key="6">
    <source>
        <dbReference type="Proteomes" id="UP000190962"/>
    </source>
</evidence>
<keyword evidence="4" id="KW-0449">Lipoprotein</keyword>
<dbReference type="InterPro" id="IPR033399">
    <property type="entry name" value="TP_0789-like"/>
</dbReference>
<keyword evidence="1" id="KW-0732">Signal</keyword>
<comment type="caution">
    <text evidence="3">The sequence shown here is derived from an EMBL/GenBank/DDBJ whole genome shotgun (WGS) entry which is preliminary data.</text>
</comment>
<dbReference type="PATRIC" id="fig|2340.3.peg.2078"/>
<evidence type="ECO:0000313" key="4">
    <source>
        <dbReference type="EMBL" id="OOY34101.1"/>
    </source>
</evidence>
<reference evidence="3 5" key="1">
    <citation type="journal article" date="2014" name="BMC Genomics">
        <title>The genome of the intracellular bacterium of the coastal bivalve, Solemya velum: a blueprint for thriving in and out of symbiosis.</title>
        <authorList>
            <person name="Dmytrenko O."/>
            <person name="Russell S.L."/>
            <person name="Loo W.T."/>
            <person name="Fontanez K.M."/>
            <person name="Liao L."/>
            <person name="Roeselers G."/>
            <person name="Sharma R."/>
            <person name="Stewart F.J."/>
            <person name="Newton I.L."/>
            <person name="Woyke T."/>
            <person name="Wu D."/>
            <person name="Lang J.M."/>
            <person name="Eisen J.A."/>
            <person name="Cavanaugh C.M."/>
        </authorList>
    </citation>
    <scope>NUCLEOTIDE SEQUENCE [LARGE SCALE GENOMIC DNA]</scope>
    <source>
        <strain evidence="3 5">WH</strain>
    </source>
</reference>
<feature type="domain" description="Uncharacterized protein TP-0789" evidence="2">
    <location>
        <begin position="74"/>
        <end position="257"/>
    </location>
</feature>
<dbReference type="Proteomes" id="UP000190962">
    <property type="component" value="Unassembled WGS sequence"/>
</dbReference>
<evidence type="ECO:0000313" key="3">
    <source>
        <dbReference type="EMBL" id="KHF25458.1"/>
    </source>
</evidence>
<reference evidence="4 6" key="2">
    <citation type="submission" date="2016-11" db="EMBL/GenBank/DDBJ databases">
        <title>Mixed transmission modes and dynamic genome evolution in an obligate animal-bacterial symbiosis.</title>
        <authorList>
            <person name="Russell S.L."/>
            <person name="Corbett-Detig R.B."/>
            <person name="Cavanaugh C.M."/>
        </authorList>
    </citation>
    <scope>NUCLEOTIDE SEQUENCE [LARGE SCALE GENOMIC DNA]</scope>
    <source>
        <strain evidence="4">MA-KB16</strain>
    </source>
</reference>
<dbReference type="OrthoDB" id="9803781at2"/>
<feature type="signal peptide" evidence="1">
    <location>
        <begin position="1"/>
        <end position="19"/>
    </location>
</feature>
<protein>
    <submittedName>
        <fullName evidence="4">Outer membrane lipoprotein-sorting protein</fullName>
    </submittedName>
</protein>
<accession>A0A0B0H5I0</accession>
<dbReference type="EMBL" id="MPNX01000022">
    <property type="protein sequence ID" value="OOY34101.1"/>
    <property type="molecule type" value="Genomic_DNA"/>
</dbReference>
<keyword evidence="5" id="KW-1185">Reference proteome</keyword>
<dbReference type="RefSeq" id="WP_043117697.1">
    <property type="nucleotide sequence ID" value="NZ_JRAA01000002.1"/>
</dbReference>
<dbReference type="eggNOG" id="COG2834">
    <property type="taxonomic scope" value="Bacteria"/>
</dbReference>
<gene>
    <name evidence="4" type="ORF">BOV88_11790</name>
    <name evidence="3" type="ORF">JV46_07500</name>
</gene>
<proteinExistence type="predicted"/>
<sequence>MKKMIGILLLATFTLPVLAESPEEKGLRIAQAADARDTGWKDQTANMIMTLRNRSGEESIRKIRTKSLEQKGDGDKSLSLFDEPADIKGTAMLTFSHGLKPDDQWLYLPALKRVKRISSRNKSGPFMGSEFAFEDLGSQEIEKYSYKYLKEEACGKGWKCHVLERTPAYKHSGYSKQVAWLDAREYRPVKIDYYDRKGSKLKTLTWKGYKTYGNFWRADEMFMQNHLTGKSTTLKWANYKLNTGLGDGDFNKNALARLR</sequence>
<organism evidence="3 5">
    <name type="scientific">Solemya velum gill symbiont</name>
    <dbReference type="NCBI Taxonomy" id="2340"/>
    <lineage>
        <taxon>Bacteria</taxon>
        <taxon>Pseudomonadati</taxon>
        <taxon>Pseudomonadota</taxon>
        <taxon>Gammaproteobacteria</taxon>
        <taxon>sulfur-oxidizing symbionts</taxon>
    </lineage>
</organism>